<dbReference type="Proteomes" id="UP000759131">
    <property type="component" value="Unassembled WGS sequence"/>
</dbReference>
<name>A0A7R9Q701_9ACAR</name>
<feature type="region of interest" description="Disordered" evidence="1">
    <location>
        <begin position="69"/>
        <end position="89"/>
    </location>
</feature>
<dbReference type="EMBL" id="CAJPIZ010015264">
    <property type="protein sequence ID" value="CAG2115184.1"/>
    <property type="molecule type" value="Genomic_DNA"/>
</dbReference>
<evidence type="ECO:0000313" key="2">
    <source>
        <dbReference type="EMBL" id="CAD7634754.1"/>
    </source>
</evidence>
<organism evidence="2">
    <name type="scientific">Medioppia subpectinata</name>
    <dbReference type="NCBI Taxonomy" id="1979941"/>
    <lineage>
        <taxon>Eukaryota</taxon>
        <taxon>Metazoa</taxon>
        <taxon>Ecdysozoa</taxon>
        <taxon>Arthropoda</taxon>
        <taxon>Chelicerata</taxon>
        <taxon>Arachnida</taxon>
        <taxon>Acari</taxon>
        <taxon>Acariformes</taxon>
        <taxon>Sarcoptiformes</taxon>
        <taxon>Oribatida</taxon>
        <taxon>Brachypylina</taxon>
        <taxon>Oppioidea</taxon>
        <taxon>Oppiidae</taxon>
        <taxon>Medioppia</taxon>
    </lineage>
</organism>
<dbReference type="AlphaFoldDB" id="A0A7R9Q701"/>
<reference evidence="2" key="1">
    <citation type="submission" date="2020-11" db="EMBL/GenBank/DDBJ databases">
        <authorList>
            <person name="Tran Van P."/>
        </authorList>
    </citation>
    <scope>NUCLEOTIDE SEQUENCE</scope>
</reference>
<evidence type="ECO:0000256" key="1">
    <source>
        <dbReference type="SAM" id="MobiDB-lite"/>
    </source>
</evidence>
<proteinExistence type="predicted"/>
<evidence type="ECO:0000313" key="3">
    <source>
        <dbReference type="Proteomes" id="UP000759131"/>
    </source>
</evidence>
<keyword evidence="3" id="KW-1185">Reference proteome</keyword>
<accession>A0A7R9Q701</accession>
<gene>
    <name evidence="2" type="ORF">OSB1V03_LOCUS15149</name>
</gene>
<protein>
    <submittedName>
        <fullName evidence="2">Uncharacterized protein</fullName>
    </submittedName>
</protein>
<sequence length="137" mass="15590">MSESVFELKSPKLSFNSSAFFDPKTHPTINDQVFLCREIAKQLVSDETNAKSKGREMFEKRVEKSYNWVTTGDDGDDDVTSRRTTISEGPPNLRLVLDPRHVQRILLLIVVSLYALRRKEVNNNGMSATGEQVESER</sequence>
<dbReference type="EMBL" id="OC869839">
    <property type="protein sequence ID" value="CAD7634754.1"/>
    <property type="molecule type" value="Genomic_DNA"/>
</dbReference>
<dbReference type="OrthoDB" id="300641at2759"/>